<dbReference type="PANTHER" id="PTHR38425:SF1">
    <property type="entry name" value="LONG CHRONOLOGICAL LIFESPAN PROTEIN 2"/>
    <property type="match status" value="1"/>
</dbReference>
<organism evidence="5 6">
    <name type="scientific">Stereocaulon virgatum</name>
    <dbReference type="NCBI Taxonomy" id="373712"/>
    <lineage>
        <taxon>Eukaryota</taxon>
        <taxon>Fungi</taxon>
        <taxon>Dikarya</taxon>
        <taxon>Ascomycota</taxon>
        <taxon>Pezizomycotina</taxon>
        <taxon>Lecanoromycetes</taxon>
        <taxon>OSLEUM clade</taxon>
        <taxon>Lecanoromycetidae</taxon>
        <taxon>Lecanorales</taxon>
        <taxon>Lecanorineae</taxon>
        <taxon>Stereocaulaceae</taxon>
        <taxon>Stereocaulon</taxon>
    </lineage>
</organism>
<dbReference type="InterPro" id="IPR034543">
    <property type="entry name" value="LCL2"/>
</dbReference>
<evidence type="ECO:0000256" key="2">
    <source>
        <dbReference type="ARBA" id="ARBA00010545"/>
    </source>
</evidence>
<comment type="function">
    <text evidence="1">Probable component of the endoplasmic reticulum-associated degradation (ERAD) pathway.</text>
</comment>
<name>A0ABR4A5E8_9LECA</name>
<evidence type="ECO:0000313" key="6">
    <source>
        <dbReference type="Proteomes" id="UP001590950"/>
    </source>
</evidence>
<keyword evidence="4" id="KW-0732">Signal</keyword>
<gene>
    <name evidence="5" type="ORF">N7G274_006565</name>
</gene>
<evidence type="ECO:0000256" key="1">
    <source>
        <dbReference type="ARBA" id="ARBA00002208"/>
    </source>
</evidence>
<evidence type="ECO:0000313" key="5">
    <source>
        <dbReference type="EMBL" id="KAL2040586.1"/>
    </source>
</evidence>
<keyword evidence="6" id="KW-1185">Reference proteome</keyword>
<reference evidence="5 6" key="1">
    <citation type="submission" date="2024-09" db="EMBL/GenBank/DDBJ databases">
        <title>Rethinking Asexuality: The Enigmatic Case of Functional Sexual Genes in Lepraria (Stereocaulaceae).</title>
        <authorList>
            <person name="Doellman M."/>
            <person name="Sun Y."/>
            <person name="Barcenas-Pena A."/>
            <person name="Lumbsch H.T."/>
            <person name="Grewe F."/>
        </authorList>
    </citation>
    <scope>NUCLEOTIDE SEQUENCE [LARGE SCALE GENOMIC DNA]</scope>
    <source>
        <strain evidence="5 6">Mercado 3170</strain>
    </source>
</reference>
<accession>A0ABR4A5E8</accession>
<dbReference type="CDD" id="cd23996">
    <property type="entry name" value="LCL2-like"/>
    <property type="match status" value="1"/>
</dbReference>
<dbReference type="Proteomes" id="UP001590950">
    <property type="component" value="Unassembled WGS sequence"/>
</dbReference>
<evidence type="ECO:0000256" key="4">
    <source>
        <dbReference type="ARBA" id="ARBA00022729"/>
    </source>
</evidence>
<dbReference type="PANTHER" id="PTHR38425">
    <property type="entry name" value="LONG CHRONOLOGICAL LIFESPAN PROTEIN 2"/>
    <property type="match status" value="1"/>
</dbReference>
<proteinExistence type="inferred from homology"/>
<dbReference type="EMBL" id="JBEFKJ010000020">
    <property type="protein sequence ID" value="KAL2040586.1"/>
    <property type="molecule type" value="Genomic_DNA"/>
</dbReference>
<protein>
    <recommendedName>
        <fullName evidence="3">Long chronological lifespan protein 2</fullName>
    </recommendedName>
</protein>
<comment type="caution">
    <text evidence="5">The sequence shown here is derived from an EMBL/GenBank/DDBJ whole genome shotgun (WGS) entry which is preliminary data.</text>
</comment>
<evidence type="ECO:0000256" key="3">
    <source>
        <dbReference type="ARBA" id="ARBA00018534"/>
    </source>
</evidence>
<sequence>MVLQRTKLSSQCLKVFSKTQDTMQLLFLILICSMAGVSLAQFQFFEQMFNQGGQQQQQRQQQEQNVASDSEWYQRTYEGAHCTNYLCPGTLACVHFPHHCPCAFPAVEDKVELGEGSAICVSKGGWKEGEAMRKIELARKGML</sequence>
<comment type="similarity">
    <text evidence="2">Belongs to the LCL2 family.</text>
</comment>